<feature type="region of interest" description="Disordered" evidence="1">
    <location>
        <begin position="1"/>
        <end position="24"/>
    </location>
</feature>
<reference evidence="2" key="1">
    <citation type="submission" date="2020-11" db="EMBL/GenBank/DDBJ databases">
        <authorList>
            <person name="Tran Van P."/>
        </authorList>
    </citation>
    <scope>NUCLEOTIDE SEQUENCE</scope>
</reference>
<accession>A0A7R9F036</accession>
<evidence type="ECO:0000256" key="1">
    <source>
        <dbReference type="SAM" id="MobiDB-lite"/>
    </source>
</evidence>
<gene>
    <name evidence="2" type="ORF">TBIB3V08_LOCUS6920</name>
</gene>
<dbReference type="EMBL" id="OD566734">
    <property type="protein sequence ID" value="CAD7444545.1"/>
    <property type="molecule type" value="Genomic_DNA"/>
</dbReference>
<proteinExistence type="predicted"/>
<name>A0A7R9F036_9NEOP</name>
<feature type="compositionally biased region" description="Basic and acidic residues" evidence="1">
    <location>
        <begin position="12"/>
        <end position="24"/>
    </location>
</feature>
<protein>
    <submittedName>
        <fullName evidence="2">Uncharacterized protein</fullName>
    </submittedName>
</protein>
<evidence type="ECO:0000313" key="2">
    <source>
        <dbReference type="EMBL" id="CAD7444545.1"/>
    </source>
</evidence>
<feature type="compositionally biased region" description="Basic residues" evidence="1">
    <location>
        <begin position="477"/>
        <end position="488"/>
    </location>
</feature>
<feature type="region of interest" description="Disordered" evidence="1">
    <location>
        <begin position="477"/>
        <end position="501"/>
    </location>
</feature>
<sequence>MVGVKTPAFGGGEKKRDPTKATYDESGERWNVVVHARLYRVQVISVPTPGTRRRNVVFAQWSLSLALHSKHPQSTKSQPKRGFGKLYVKKVYANLRKVRLEKPTLSKPKRDSKLNLPVIGSLIYCEGNAPPTRPPQHADDIVGTSKPIMLYVSACSTHLDVRARSARSPWEDLTPNRNSNPDLSVIGGPVYCERDDLDHSTTEAVPLEVVTEYSRNLQFFQRLSTSILNSPRAPHCGKRRARKECDDCTAAQLTMKGCLGDDALDHNNTSAELACRSCGPSSSYPYCITPFNRYQRGAIVRYVLNSINYSGQASTAERLRETFILKLEQGEWKTIQEKPPPVHPTEIRTSISPSSAVELNTTSAFANYATEAGEIFPRVNLSVCRYISPNNILDSGSPPAIYQGHLREHHLSLPRLNVVALSHFTRARRNGELITGRFNHAVELESDQGSLDLWPTGRLGQRCMTAPRTCEQRVTRHHRTKKAMGRKYHPQEKGIKGVVTK</sequence>
<dbReference type="AlphaFoldDB" id="A0A7R9F036"/>
<organism evidence="2">
    <name type="scientific">Timema bartmani</name>
    <dbReference type="NCBI Taxonomy" id="61472"/>
    <lineage>
        <taxon>Eukaryota</taxon>
        <taxon>Metazoa</taxon>
        <taxon>Ecdysozoa</taxon>
        <taxon>Arthropoda</taxon>
        <taxon>Hexapoda</taxon>
        <taxon>Insecta</taxon>
        <taxon>Pterygota</taxon>
        <taxon>Neoptera</taxon>
        <taxon>Polyneoptera</taxon>
        <taxon>Phasmatodea</taxon>
        <taxon>Timematodea</taxon>
        <taxon>Timematoidea</taxon>
        <taxon>Timematidae</taxon>
        <taxon>Timema</taxon>
    </lineage>
</organism>